<dbReference type="Proteomes" id="UP001232148">
    <property type="component" value="Unassembled WGS sequence"/>
</dbReference>
<feature type="transmembrane region" description="Helical" evidence="1">
    <location>
        <begin position="102"/>
        <end position="126"/>
    </location>
</feature>
<name>A0AAD9H6J1_9PEZI</name>
<keyword evidence="1" id="KW-0812">Transmembrane</keyword>
<proteinExistence type="predicted"/>
<feature type="transmembrane region" description="Helical" evidence="1">
    <location>
        <begin position="36"/>
        <end position="58"/>
    </location>
</feature>
<evidence type="ECO:0000313" key="2">
    <source>
        <dbReference type="EMBL" id="KAK2022509.1"/>
    </source>
</evidence>
<sequence>MPVSTHQMAETDRLRIVLFNRPPTTTSIVNNMSTCLLVSSIITAAFTTMITIMLMFEFENNTEPTRIRRVVAWVPIFFFDFMVFEIVIGLVFWFAAGHAWQYVAVLGLLSGSLFMITAAIAVWMTLRASSYSCLGRQGETQSKD</sequence>
<evidence type="ECO:0000256" key="1">
    <source>
        <dbReference type="SAM" id="Phobius"/>
    </source>
</evidence>
<organism evidence="2 3">
    <name type="scientific">Colletotrichum zoysiae</name>
    <dbReference type="NCBI Taxonomy" id="1216348"/>
    <lineage>
        <taxon>Eukaryota</taxon>
        <taxon>Fungi</taxon>
        <taxon>Dikarya</taxon>
        <taxon>Ascomycota</taxon>
        <taxon>Pezizomycotina</taxon>
        <taxon>Sordariomycetes</taxon>
        <taxon>Hypocreomycetidae</taxon>
        <taxon>Glomerellales</taxon>
        <taxon>Glomerellaceae</taxon>
        <taxon>Colletotrichum</taxon>
        <taxon>Colletotrichum graminicola species complex</taxon>
    </lineage>
</organism>
<accession>A0AAD9H6J1</accession>
<keyword evidence="1" id="KW-1133">Transmembrane helix</keyword>
<protein>
    <submittedName>
        <fullName evidence="2">Uncharacterized protein</fullName>
    </submittedName>
</protein>
<dbReference type="AlphaFoldDB" id="A0AAD9H6J1"/>
<evidence type="ECO:0000313" key="3">
    <source>
        <dbReference type="Proteomes" id="UP001232148"/>
    </source>
</evidence>
<gene>
    <name evidence="2" type="ORF">LX32DRAFT_645472</name>
</gene>
<dbReference type="EMBL" id="MU843040">
    <property type="protein sequence ID" value="KAK2022509.1"/>
    <property type="molecule type" value="Genomic_DNA"/>
</dbReference>
<reference evidence="2" key="1">
    <citation type="submission" date="2021-06" db="EMBL/GenBank/DDBJ databases">
        <title>Comparative genomics, transcriptomics and evolutionary studies reveal genomic signatures of adaptation to plant cell wall in hemibiotrophic fungi.</title>
        <authorList>
            <consortium name="DOE Joint Genome Institute"/>
            <person name="Baroncelli R."/>
            <person name="Diaz J.F."/>
            <person name="Benocci T."/>
            <person name="Peng M."/>
            <person name="Battaglia E."/>
            <person name="Haridas S."/>
            <person name="Andreopoulos W."/>
            <person name="Labutti K."/>
            <person name="Pangilinan J."/>
            <person name="Floch G.L."/>
            <person name="Makela M.R."/>
            <person name="Henrissat B."/>
            <person name="Grigoriev I.V."/>
            <person name="Crouch J.A."/>
            <person name="De Vries R.P."/>
            <person name="Sukno S.A."/>
            <person name="Thon M.R."/>
        </authorList>
    </citation>
    <scope>NUCLEOTIDE SEQUENCE</scope>
    <source>
        <strain evidence="2">MAFF235873</strain>
    </source>
</reference>
<keyword evidence="1" id="KW-0472">Membrane</keyword>
<keyword evidence="3" id="KW-1185">Reference proteome</keyword>
<comment type="caution">
    <text evidence="2">The sequence shown here is derived from an EMBL/GenBank/DDBJ whole genome shotgun (WGS) entry which is preliminary data.</text>
</comment>
<feature type="transmembrane region" description="Helical" evidence="1">
    <location>
        <begin position="70"/>
        <end position="96"/>
    </location>
</feature>